<feature type="binding site" evidence="11">
    <location>
        <position position="81"/>
    </location>
    <ligand>
        <name>S-adenosyl-L-methionine</name>
        <dbReference type="ChEBI" id="CHEBI:59789"/>
    </ligand>
</feature>
<dbReference type="GO" id="GO:0003723">
    <property type="term" value="F:RNA binding"/>
    <property type="evidence" value="ECO:0007669"/>
    <property type="project" value="UniProtKB-UniRule"/>
</dbReference>
<keyword evidence="5 11" id="KW-0949">S-adenosyl-L-methionine</keyword>
<dbReference type="GO" id="GO:0005759">
    <property type="term" value="C:mitochondrial matrix"/>
    <property type="evidence" value="ECO:0007669"/>
    <property type="project" value="TreeGrafter"/>
</dbReference>
<keyword evidence="6 11" id="KW-0694">RNA-binding</keyword>
<keyword evidence="7" id="KW-0809">Transit peptide</keyword>
<comment type="similarity">
    <text evidence="11 12">Belongs to the class I-like SAM-binding methyltransferase superfamily. rRNA adenine N(6)-methyltransferase family.</text>
</comment>
<dbReference type="SUPFAM" id="SSF53335">
    <property type="entry name" value="S-adenosyl-L-methionine-dependent methyltransferases"/>
    <property type="match status" value="1"/>
</dbReference>
<dbReference type="GO" id="GO:0000179">
    <property type="term" value="F:rRNA (adenine-N6,N6-)-dimethyltransferase activity"/>
    <property type="evidence" value="ECO:0007669"/>
    <property type="project" value="UniProtKB-UniRule"/>
</dbReference>
<dbReference type="FunFam" id="3.40.50.150:FF:000109">
    <property type="entry name" value="rRNA adenine N(6)-methyltransferase"/>
    <property type="match status" value="1"/>
</dbReference>
<comment type="subcellular location">
    <subcellularLocation>
        <location evidence="1">Mitochondrion</location>
    </subcellularLocation>
</comment>
<feature type="binding site" evidence="11">
    <location>
        <position position="59"/>
    </location>
    <ligand>
        <name>S-adenosyl-L-methionine</name>
        <dbReference type="ChEBI" id="CHEBI:59789"/>
    </ligand>
</feature>
<protein>
    <recommendedName>
        <fullName evidence="12">rRNA adenine N(6)-methyltransferase</fullName>
        <ecNumber evidence="12">2.1.1.-</ecNumber>
    </recommendedName>
</protein>
<evidence type="ECO:0000256" key="3">
    <source>
        <dbReference type="ARBA" id="ARBA00022603"/>
    </source>
</evidence>
<dbReference type="Pfam" id="PF00398">
    <property type="entry name" value="RrnaAD"/>
    <property type="match status" value="1"/>
</dbReference>
<dbReference type="AlphaFoldDB" id="A0A914UL86"/>
<dbReference type="PROSITE" id="PS51689">
    <property type="entry name" value="SAM_RNA_A_N6_MT"/>
    <property type="match status" value="1"/>
</dbReference>
<evidence type="ECO:0000256" key="9">
    <source>
        <dbReference type="ARBA" id="ARBA00023128"/>
    </source>
</evidence>
<evidence type="ECO:0000313" key="15">
    <source>
        <dbReference type="WBParaSite" id="PSAMB.scaffold1071size36378.g10761.t1"/>
    </source>
</evidence>
<proteinExistence type="inferred from homology"/>
<dbReference type="CDD" id="cd02440">
    <property type="entry name" value="AdoMet_MTases"/>
    <property type="match status" value="1"/>
</dbReference>
<dbReference type="Proteomes" id="UP000887566">
    <property type="component" value="Unplaced"/>
</dbReference>
<dbReference type="GO" id="GO:0034246">
    <property type="term" value="F:mitochondrial transcription factor activity"/>
    <property type="evidence" value="ECO:0007669"/>
    <property type="project" value="TreeGrafter"/>
</dbReference>
<evidence type="ECO:0000256" key="10">
    <source>
        <dbReference type="ARBA" id="ARBA00023163"/>
    </source>
</evidence>
<keyword evidence="9" id="KW-0496">Mitochondrion</keyword>
<evidence type="ECO:0000256" key="7">
    <source>
        <dbReference type="ARBA" id="ARBA00022946"/>
    </source>
</evidence>
<feature type="binding site" evidence="11">
    <location>
        <position position="32"/>
    </location>
    <ligand>
        <name>S-adenosyl-L-methionine</name>
        <dbReference type="ChEBI" id="CHEBI:59789"/>
    </ligand>
</feature>
<keyword evidence="4 11" id="KW-0808">Transferase</keyword>
<evidence type="ECO:0000256" key="8">
    <source>
        <dbReference type="ARBA" id="ARBA00023015"/>
    </source>
</evidence>
<keyword evidence="10" id="KW-0804">Transcription</keyword>
<keyword evidence="14" id="KW-1185">Reference proteome</keyword>
<feature type="binding site" evidence="11">
    <location>
        <position position="107"/>
    </location>
    <ligand>
        <name>S-adenosyl-L-methionine</name>
        <dbReference type="ChEBI" id="CHEBI:59789"/>
    </ligand>
</feature>
<dbReference type="PANTHER" id="PTHR11727:SF17">
    <property type="entry name" value="DIMETHYLADENOSINE TRANSFERASE 1, MITOCHONDRIAL"/>
    <property type="match status" value="1"/>
</dbReference>
<feature type="binding site" evidence="11">
    <location>
        <position position="34"/>
    </location>
    <ligand>
        <name>S-adenosyl-L-methionine</name>
        <dbReference type="ChEBI" id="CHEBI:59789"/>
    </ligand>
</feature>
<dbReference type="WBParaSite" id="PSAMB.scaffold1071size36378.g10761.t1">
    <property type="protein sequence ID" value="PSAMB.scaffold1071size36378.g10761.t1"/>
    <property type="gene ID" value="PSAMB.scaffold1071size36378.g10761"/>
</dbReference>
<evidence type="ECO:0000259" key="13">
    <source>
        <dbReference type="SMART" id="SM00650"/>
    </source>
</evidence>
<evidence type="ECO:0000313" key="14">
    <source>
        <dbReference type="Proteomes" id="UP000887566"/>
    </source>
</evidence>
<dbReference type="GO" id="GO:0006391">
    <property type="term" value="P:transcription initiation at mitochondrial promoter"/>
    <property type="evidence" value="ECO:0007669"/>
    <property type="project" value="TreeGrafter"/>
</dbReference>
<keyword evidence="2 12" id="KW-0698">rRNA processing</keyword>
<evidence type="ECO:0000256" key="4">
    <source>
        <dbReference type="ARBA" id="ARBA00022679"/>
    </source>
</evidence>
<dbReference type="SMART" id="SM00650">
    <property type="entry name" value="rADc"/>
    <property type="match status" value="1"/>
</dbReference>
<evidence type="ECO:0000256" key="11">
    <source>
        <dbReference type="PROSITE-ProRule" id="PRU01026"/>
    </source>
</evidence>
<dbReference type="FunFam" id="1.10.8.100:FF:000006">
    <property type="entry name" value="rRNA adenine N(6)-methyltransferase"/>
    <property type="match status" value="1"/>
</dbReference>
<keyword evidence="8" id="KW-0805">Transcription regulation</keyword>
<dbReference type="InterPro" id="IPR023165">
    <property type="entry name" value="rRNA_Ade_diMease-like_C"/>
</dbReference>
<dbReference type="InterPro" id="IPR001737">
    <property type="entry name" value="KsgA/Erm"/>
</dbReference>
<evidence type="ECO:0000256" key="6">
    <source>
        <dbReference type="ARBA" id="ARBA00022884"/>
    </source>
</evidence>
<evidence type="ECO:0000256" key="2">
    <source>
        <dbReference type="ARBA" id="ARBA00022552"/>
    </source>
</evidence>
<dbReference type="PROSITE" id="PS01131">
    <property type="entry name" value="RRNA_A_DIMETH"/>
    <property type="match status" value="1"/>
</dbReference>
<name>A0A914UL86_9BILA</name>
<dbReference type="Gene3D" id="1.10.8.100">
    <property type="entry name" value="Ribosomal RNA adenine dimethylase-like, domain 2"/>
    <property type="match status" value="1"/>
</dbReference>
<feature type="binding site" evidence="11">
    <location>
        <position position="139"/>
    </location>
    <ligand>
        <name>S-adenosyl-L-methionine</name>
        <dbReference type="ChEBI" id="CHEBI:59789"/>
    </ligand>
</feature>
<accession>A0A914UL86</accession>
<organism evidence="14 15">
    <name type="scientific">Plectus sambesii</name>
    <dbReference type="NCBI Taxonomy" id="2011161"/>
    <lineage>
        <taxon>Eukaryota</taxon>
        <taxon>Metazoa</taxon>
        <taxon>Ecdysozoa</taxon>
        <taxon>Nematoda</taxon>
        <taxon>Chromadorea</taxon>
        <taxon>Plectida</taxon>
        <taxon>Plectina</taxon>
        <taxon>Plectoidea</taxon>
        <taxon>Plectidae</taxon>
        <taxon>Plectus</taxon>
    </lineage>
</organism>
<keyword evidence="3 11" id="KW-0489">Methyltransferase</keyword>
<dbReference type="Gene3D" id="3.40.50.150">
    <property type="entry name" value="Vaccinia Virus protein VP39"/>
    <property type="match status" value="1"/>
</dbReference>
<evidence type="ECO:0000256" key="5">
    <source>
        <dbReference type="ARBA" id="ARBA00022691"/>
    </source>
</evidence>
<evidence type="ECO:0000256" key="1">
    <source>
        <dbReference type="ARBA" id="ARBA00004173"/>
    </source>
</evidence>
<feature type="domain" description="Ribosomal RNA adenine methylase transferase N-terminal" evidence="13">
    <location>
        <begin position="39"/>
        <end position="232"/>
    </location>
</feature>
<dbReference type="InterPro" id="IPR020598">
    <property type="entry name" value="rRNA_Ade_methylase_Trfase_N"/>
</dbReference>
<dbReference type="PANTHER" id="PTHR11727">
    <property type="entry name" value="DIMETHYLADENOSINE TRANSFERASE"/>
    <property type="match status" value="1"/>
</dbReference>
<dbReference type="InterPro" id="IPR029063">
    <property type="entry name" value="SAM-dependent_MTases_sf"/>
</dbReference>
<reference evidence="15" key="1">
    <citation type="submission" date="2022-11" db="UniProtKB">
        <authorList>
            <consortium name="WormBaseParasite"/>
        </authorList>
    </citation>
    <scope>IDENTIFICATION</scope>
</reference>
<dbReference type="InterPro" id="IPR020596">
    <property type="entry name" value="rRNA_Ade_Mease_Trfase_CS"/>
</dbReference>
<evidence type="ECO:0000256" key="12">
    <source>
        <dbReference type="RuleBase" id="RU362106"/>
    </source>
</evidence>
<dbReference type="EC" id="2.1.1.-" evidence="12"/>
<sequence length="362" mass="41391">MALRPPRLPPLPALRDFINIYQLKAKKQLSQNYLMDMNLSRKLVKSAGHLEGATVLEVGPGPGGITRAILERNCRRLDVVEIDDRFLPALELLAEASVGRMSVHNEDVMKFDVGKLWEEAGVPKSEWIESAPNLHIIGNLPFNISTPLIIRYLRAMADRTGPWSFGRVPLTLTFQKEVGERIVAPIAHPQRSRLSIMSQFVAEPKLLFIIPGNCFVPAPEVDVAVVKFLPRDEPLIRAPFELVEKVCRHLFHYRRKFSFKAALTLYPTDLAEELTHEMYRRCRISPQTLCTRLGMEEVRDMCYLYEEQCRRIPGLFLFDYRKPKSLDELAAATGALPRHYRFSMKQLPPDGVTLKQFDKEAI</sequence>